<organism evidence="2 3">
    <name type="scientific">Candidatus Enterococcus testudinis</name>
    <dbReference type="NCBI Taxonomy" id="1834191"/>
    <lineage>
        <taxon>Bacteria</taxon>
        <taxon>Bacillati</taxon>
        <taxon>Bacillota</taxon>
        <taxon>Bacilli</taxon>
        <taxon>Lactobacillales</taxon>
        <taxon>Enterococcaceae</taxon>
        <taxon>Enterococcus</taxon>
    </lineage>
</organism>
<proteinExistence type="predicted"/>
<dbReference type="STRING" id="1834191.A5886_001635"/>
<comment type="caution">
    <text evidence="2">The sequence shown here is derived from an EMBL/GenBank/DDBJ whole genome shotgun (WGS) entry which is preliminary data.</text>
</comment>
<evidence type="ECO:0000256" key="1">
    <source>
        <dbReference type="SAM" id="Phobius"/>
    </source>
</evidence>
<feature type="transmembrane region" description="Helical" evidence="1">
    <location>
        <begin position="6"/>
        <end position="22"/>
    </location>
</feature>
<dbReference type="Proteomes" id="UP000195043">
    <property type="component" value="Unassembled WGS sequence"/>
</dbReference>
<evidence type="ECO:0000313" key="2">
    <source>
        <dbReference type="EMBL" id="OTN76558.1"/>
    </source>
</evidence>
<protein>
    <recommendedName>
        <fullName evidence="4">DUF5673 domain-containing protein</fullName>
    </recommendedName>
</protein>
<name>A0A242A693_9ENTE</name>
<accession>A0A242A693</accession>
<evidence type="ECO:0008006" key="4">
    <source>
        <dbReference type="Google" id="ProtNLM"/>
    </source>
</evidence>
<sequence>MTGLTLLMALFTIVLFLFLILSRREILLLAKERPVSKIAIVIFSLVIIVAMFLNDDTLDHRIRGVISGFIFLSFALDSKGLADDRIIIHPMNIKGIVYQDIERIVLFQEEGQPIKMNYFRRGIRGPLLKFKQPMAEIVVFLSEHLAEGTPIDILVDQDDQS</sequence>
<gene>
    <name evidence="2" type="ORF">A5886_001635</name>
</gene>
<dbReference type="AlphaFoldDB" id="A0A242A693"/>
<dbReference type="RefSeq" id="WP_086274499.1">
    <property type="nucleotide sequence ID" value="NZ_NGKU01000001.1"/>
</dbReference>
<feature type="transmembrane region" description="Helical" evidence="1">
    <location>
        <begin position="34"/>
        <end position="53"/>
    </location>
</feature>
<dbReference type="OrthoDB" id="2192873at2"/>
<keyword evidence="1" id="KW-1133">Transmembrane helix</keyword>
<keyword evidence="3" id="KW-1185">Reference proteome</keyword>
<dbReference type="EMBL" id="NGKU01000001">
    <property type="protein sequence ID" value="OTN76558.1"/>
    <property type="molecule type" value="Genomic_DNA"/>
</dbReference>
<keyword evidence="1" id="KW-0472">Membrane</keyword>
<evidence type="ECO:0000313" key="3">
    <source>
        <dbReference type="Proteomes" id="UP000195043"/>
    </source>
</evidence>
<reference evidence="2 3" key="1">
    <citation type="submission" date="2017-05" db="EMBL/GenBank/DDBJ databases">
        <title>The Genome Sequence of Enterococcus sp. 8G7_MSG3316.</title>
        <authorList>
            <consortium name="The Broad Institute Genomics Platform"/>
            <consortium name="The Broad Institute Genomic Center for Infectious Diseases"/>
            <person name="Earl A."/>
            <person name="Manson A."/>
            <person name="Schwartman J."/>
            <person name="Gilmore M."/>
            <person name="Abouelleil A."/>
            <person name="Cao P."/>
            <person name="Chapman S."/>
            <person name="Cusick C."/>
            <person name="Shea T."/>
            <person name="Young S."/>
            <person name="Neafsey D."/>
            <person name="Nusbaum C."/>
            <person name="Birren B."/>
        </authorList>
    </citation>
    <scope>NUCLEOTIDE SEQUENCE [LARGE SCALE GENOMIC DNA]</scope>
    <source>
        <strain evidence="2 3">8G7_MSG3316</strain>
    </source>
</reference>
<keyword evidence="1" id="KW-0812">Transmembrane</keyword>